<feature type="region of interest" description="Disordered" evidence="1">
    <location>
        <begin position="171"/>
        <end position="191"/>
    </location>
</feature>
<gene>
    <name evidence="2" type="ORF">pdam_00004112</name>
</gene>
<evidence type="ECO:0000313" key="2">
    <source>
        <dbReference type="EMBL" id="RMX51210.1"/>
    </source>
</evidence>
<dbReference type="EMBL" id="RCHS01001810">
    <property type="protein sequence ID" value="RMX51210.1"/>
    <property type="molecule type" value="Genomic_DNA"/>
</dbReference>
<accession>A0A3M6UC18</accession>
<protein>
    <submittedName>
        <fullName evidence="2">Uncharacterized protein</fullName>
    </submittedName>
</protein>
<feature type="region of interest" description="Disordered" evidence="1">
    <location>
        <begin position="352"/>
        <end position="374"/>
    </location>
</feature>
<feature type="compositionally biased region" description="Basic and acidic residues" evidence="1">
    <location>
        <begin position="16"/>
        <end position="30"/>
    </location>
</feature>
<sequence length="546" mass="61452">MLKKTEVGKATRRKYPKVEEKKRKSADSRNKTRFSRTKAATNEGNTFRYEAEIQENTAIERNASEICSYPEEKHVNEMQSEGELKVARCDFRKLRSFDKESIDDSLSMISLNSRPTSAVTDFAEEVKLESDEEFSSLEKLNENDQFLMRKISNESNSSDLEISVDKGSPRIQGIENREESDLVDEETEKDNSRNTIAILPLEEVEIIEEKENKKANVKSAWELNEKFLLTADFPARIWEEKINGKAMNARRKSSELFNASFPPLSSVSELRRGSYPISPMMSSGSPRELPLLSGRQCKVKLPTHFPGVPSPEVEGDSEIKSSDDELLNALLLEKGQKARGNNAKLHKKRIDVPGKQGNNLTISSTRSSPILSRSHSPVASTETLAMNVASTEYLATRVVTQLDCALQETVNVSKNRSTIRAGCVTPNLMPQRYSSLSFRPTTSNYFRGTSNSLTLPTVQDKCSKSLPNLTDNKTKRMFVTFDKDLPRAKVVDLEGKSDVSQKCRLINRRLSSEDALVRAMLDKKIQKKTMVRKWVVSSSQSTLTAE</sequence>
<name>A0A3M6UC18_POCDA</name>
<keyword evidence="3" id="KW-1185">Reference proteome</keyword>
<feature type="compositionally biased region" description="Low complexity" evidence="1">
    <location>
        <begin position="360"/>
        <end position="374"/>
    </location>
</feature>
<dbReference type="Proteomes" id="UP000275408">
    <property type="component" value="Unassembled WGS sequence"/>
</dbReference>
<evidence type="ECO:0000256" key="1">
    <source>
        <dbReference type="SAM" id="MobiDB-lite"/>
    </source>
</evidence>
<organism evidence="2 3">
    <name type="scientific">Pocillopora damicornis</name>
    <name type="common">Cauliflower coral</name>
    <name type="synonym">Millepora damicornis</name>
    <dbReference type="NCBI Taxonomy" id="46731"/>
    <lineage>
        <taxon>Eukaryota</taxon>
        <taxon>Metazoa</taxon>
        <taxon>Cnidaria</taxon>
        <taxon>Anthozoa</taxon>
        <taxon>Hexacorallia</taxon>
        <taxon>Scleractinia</taxon>
        <taxon>Astrocoeniina</taxon>
        <taxon>Pocilloporidae</taxon>
        <taxon>Pocillopora</taxon>
    </lineage>
</organism>
<dbReference type="AlphaFoldDB" id="A0A3M6UC18"/>
<proteinExistence type="predicted"/>
<reference evidence="2 3" key="1">
    <citation type="journal article" date="2018" name="Sci. Rep.">
        <title>Comparative analysis of the Pocillopora damicornis genome highlights role of immune system in coral evolution.</title>
        <authorList>
            <person name="Cunning R."/>
            <person name="Bay R.A."/>
            <person name="Gillette P."/>
            <person name="Baker A.C."/>
            <person name="Traylor-Knowles N."/>
        </authorList>
    </citation>
    <scope>NUCLEOTIDE SEQUENCE [LARGE SCALE GENOMIC DNA]</scope>
    <source>
        <strain evidence="2">RSMAS</strain>
        <tissue evidence="2">Whole animal</tissue>
    </source>
</reference>
<feature type="region of interest" description="Disordered" evidence="1">
    <location>
        <begin position="1"/>
        <end position="45"/>
    </location>
</feature>
<evidence type="ECO:0000313" key="3">
    <source>
        <dbReference type="Proteomes" id="UP000275408"/>
    </source>
</evidence>
<dbReference type="OrthoDB" id="5972280at2759"/>
<comment type="caution">
    <text evidence="2">The sequence shown here is derived from an EMBL/GenBank/DDBJ whole genome shotgun (WGS) entry which is preliminary data.</text>
</comment>